<sequence>MALATTQAAQPSGSDLSIVESDIVQTITLADTLVTLIREPIAIVYKNITKTQALKRSLGLWQEEALDDNGQSRIPVLP</sequence>
<comment type="caution">
    <text evidence="1">The sequence shown here is derived from an EMBL/GenBank/DDBJ whole genome shotgun (WGS) entry which is preliminary data.</text>
</comment>
<organism evidence="1 2">
    <name type="scientific">Colletotrichum spaethianum</name>
    <dbReference type="NCBI Taxonomy" id="700344"/>
    <lineage>
        <taxon>Eukaryota</taxon>
        <taxon>Fungi</taxon>
        <taxon>Dikarya</taxon>
        <taxon>Ascomycota</taxon>
        <taxon>Pezizomycotina</taxon>
        <taxon>Sordariomycetes</taxon>
        <taxon>Hypocreomycetidae</taxon>
        <taxon>Glomerellales</taxon>
        <taxon>Glomerellaceae</taxon>
        <taxon>Colletotrichum</taxon>
        <taxon>Colletotrichum spaethianum species complex</taxon>
    </lineage>
</organism>
<dbReference type="RefSeq" id="XP_049123571.1">
    <property type="nucleotide sequence ID" value="XM_049267614.1"/>
</dbReference>
<keyword evidence="2" id="KW-1185">Reference proteome</keyword>
<dbReference type="GeneID" id="73322204"/>
<proteinExistence type="predicted"/>
<evidence type="ECO:0000313" key="1">
    <source>
        <dbReference type="EMBL" id="GKT41221.1"/>
    </source>
</evidence>
<protein>
    <submittedName>
        <fullName evidence="1">Uncharacterized protein</fullName>
    </submittedName>
</protein>
<dbReference type="Proteomes" id="UP001055115">
    <property type="component" value="Unassembled WGS sequence"/>
</dbReference>
<name>A0AA37L3S5_9PEZI</name>
<evidence type="ECO:0000313" key="2">
    <source>
        <dbReference type="Proteomes" id="UP001055115"/>
    </source>
</evidence>
<accession>A0AA37L3S5</accession>
<reference evidence="1 2" key="1">
    <citation type="submission" date="2022-03" db="EMBL/GenBank/DDBJ databases">
        <title>Genome data of Colletotrichum spp.</title>
        <authorList>
            <person name="Utami Y.D."/>
            <person name="Hiruma K."/>
        </authorList>
    </citation>
    <scope>NUCLEOTIDE SEQUENCE [LARGE SCALE GENOMIC DNA]</scope>
    <source>
        <strain evidence="1 2">MAFF 239500</strain>
    </source>
</reference>
<dbReference type="EMBL" id="BQXU01000002">
    <property type="protein sequence ID" value="GKT41221.1"/>
    <property type="molecule type" value="Genomic_DNA"/>
</dbReference>
<gene>
    <name evidence="1" type="ORF">ColSpa_01402</name>
</gene>
<dbReference type="AlphaFoldDB" id="A0AA37L3S5"/>